<gene>
    <name evidence="1" type="ORF">Y1Q_0000774</name>
</gene>
<reference evidence="1 2" key="1">
    <citation type="journal article" date="2012" name="Genome Biol.">
        <title>Sequencing three crocodilian genomes to illuminate the evolution of archosaurs and amniotes.</title>
        <authorList>
            <person name="St John J.A."/>
            <person name="Braun E.L."/>
            <person name="Isberg S.R."/>
            <person name="Miles L.G."/>
            <person name="Chong A.Y."/>
            <person name="Gongora J."/>
            <person name="Dalzell P."/>
            <person name="Moran C."/>
            <person name="Bed'hom B."/>
            <person name="Abzhanov A."/>
            <person name="Burgess S.C."/>
            <person name="Cooksey A.M."/>
            <person name="Castoe T.A."/>
            <person name="Crawford N.G."/>
            <person name="Densmore L.D."/>
            <person name="Drew J.C."/>
            <person name="Edwards S.V."/>
            <person name="Faircloth B.C."/>
            <person name="Fujita M.K."/>
            <person name="Greenwold M.J."/>
            <person name="Hoffmann F.G."/>
            <person name="Howard J.M."/>
            <person name="Iguchi T."/>
            <person name="Janes D.E."/>
            <person name="Khan S.Y."/>
            <person name="Kohno S."/>
            <person name="de Koning A.J."/>
            <person name="Lance S.L."/>
            <person name="McCarthy F.M."/>
            <person name="McCormack J.E."/>
            <person name="Merchant M.E."/>
            <person name="Peterson D.G."/>
            <person name="Pollock D.D."/>
            <person name="Pourmand N."/>
            <person name="Raney B.J."/>
            <person name="Roessler K.A."/>
            <person name="Sanford J.R."/>
            <person name="Sawyer R.H."/>
            <person name="Schmidt C.J."/>
            <person name="Triplett E.W."/>
            <person name="Tuberville T.D."/>
            <person name="Venegas-Anaya M."/>
            <person name="Howard J.T."/>
            <person name="Jarvis E.D."/>
            <person name="Guillette L.J.Jr."/>
            <person name="Glenn T.C."/>
            <person name="Green R.E."/>
            <person name="Ray D.A."/>
        </authorList>
    </citation>
    <scope>NUCLEOTIDE SEQUENCE [LARGE SCALE GENOMIC DNA]</scope>
    <source>
        <strain evidence="1">KSC_2009_1</strain>
    </source>
</reference>
<organism evidence="1 2">
    <name type="scientific">Alligator mississippiensis</name>
    <name type="common">American alligator</name>
    <dbReference type="NCBI Taxonomy" id="8496"/>
    <lineage>
        <taxon>Eukaryota</taxon>
        <taxon>Metazoa</taxon>
        <taxon>Chordata</taxon>
        <taxon>Craniata</taxon>
        <taxon>Vertebrata</taxon>
        <taxon>Euteleostomi</taxon>
        <taxon>Archelosauria</taxon>
        <taxon>Archosauria</taxon>
        <taxon>Crocodylia</taxon>
        <taxon>Alligatoridae</taxon>
        <taxon>Alligatorinae</taxon>
        <taxon>Alligator</taxon>
    </lineage>
</organism>
<proteinExistence type="predicted"/>
<sequence length="95" mass="10828">MVPCPEKATKNPVSCCDLGCPIRSIPLDSKNQAQQFFKKCDRLFKTLCWDRYQQGNAMRAQTRPFFLSRFLYVVPPCCKKGGRNNYVLNCSGSPD</sequence>
<dbReference type="EMBL" id="AKHW03006283">
    <property type="protein sequence ID" value="KYO22188.1"/>
    <property type="molecule type" value="Genomic_DNA"/>
</dbReference>
<dbReference type="Proteomes" id="UP000050525">
    <property type="component" value="Unassembled WGS sequence"/>
</dbReference>
<evidence type="ECO:0000313" key="1">
    <source>
        <dbReference type="EMBL" id="KYO22188.1"/>
    </source>
</evidence>
<accession>A0A151MCC0</accession>
<protein>
    <submittedName>
        <fullName evidence="1">Uncharacterized protein</fullName>
    </submittedName>
</protein>
<comment type="caution">
    <text evidence="1">The sequence shown here is derived from an EMBL/GenBank/DDBJ whole genome shotgun (WGS) entry which is preliminary data.</text>
</comment>
<keyword evidence="2" id="KW-1185">Reference proteome</keyword>
<evidence type="ECO:0000313" key="2">
    <source>
        <dbReference type="Proteomes" id="UP000050525"/>
    </source>
</evidence>
<name>A0A151MCC0_ALLMI</name>
<dbReference type="AlphaFoldDB" id="A0A151MCC0"/>